<keyword evidence="3 5" id="KW-0862">Zinc</keyword>
<dbReference type="PANTHER" id="PTHR43401:SF4">
    <property type="entry name" value="D-ARABINOSE 1-DEHYDROGENASE (NADP(+))"/>
    <property type="match status" value="1"/>
</dbReference>
<keyword evidence="4" id="KW-0560">Oxidoreductase</keyword>
<evidence type="ECO:0000256" key="3">
    <source>
        <dbReference type="ARBA" id="ARBA00022833"/>
    </source>
</evidence>
<dbReference type="Pfam" id="PF00107">
    <property type="entry name" value="ADH_zinc_N"/>
    <property type="match status" value="1"/>
</dbReference>
<evidence type="ECO:0000256" key="2">
    <source>
        <dbReference type="ARBA" id="ARBA00022723"/>
    </source>
</evidence>
<dbReference type="PROSITE" id="PS00059">
    <property type="entry name" value="ADH_ZINC"/>
    <property type="match status" value="1"/>
</dbReference>
<keyword evidence="8" id="KW-1185">Reference proteome</keyword>
<evidence type="ECO:0000256" key="5">
    <source>
        <dbReference type="RuleBase" id="RU361277"/>
    </source>
</evidence>
<dbReference type="InterPro" id="IPR050129">
    <property type="entry name" value="Zn_alcohol_dh"/>
</dbReference>
<dbReference type="InterPro" id="IPR002328">
    <property type="entry name" value="ADH_Zn_CS"/>
</dbReference>
<keyword evidence="2 5" id="KW-0479">Metal-binding</keyword>
<dbReference type="InterPro" id="IPR020843">
    <property type="entry name" value="ER"/>
</dbReference>
<evidence type="ECO:0000256" key="4">
    <source>
        <dbReference type="ARBA" id="ARBA00023002"/>
    </source>
</evidence>
<dbReference type="SMART" id="SM00829">
    <property type="entry name" value="PKS_ER"/>
    <property type="match status" value="1"/>
</dbReference>
<evidence type="ECO:0000256" key="1">
    <source>
        <dbReference type="ARBA" id="ARBA00001947"/>
    </source>
</evidence>
<dbReference type="SUPFAM" id="SSF51735">
    <property type="entry name" value="NAD(P)-binding Rossmann-fold domains"/>
    <property type="match status" value="1"/>
</dbReference>
<name>A0ABP9A3F2_9MICO</name>
<evidence type="ECO:0000313" key="8">
    <source>
        <dbReference type="Proteomes" id="UP001501645"/>
    </source>
</evidence>
<evidence type="ECO:0000313" key="7">
    <source>
        <dbReference type="EMBL" id="GAA4772166.1"/>
    </source>
</evidence>
<dbReference type="Gene3D" id="3.40.50.720">
    <property type="entry name" value="NAD(P)-binding Rossmann-like Domain"/>
    <property type="match status" value="1"/>
</dbReference>
<dbReference type="InterPro" id="IPR013149">
    <property type="entry name" value="ADH-like_C"/>
</dbReference>
<feature type="domain" description="Enoyl reductase (ER)" evidence="6">
    <location>
        <begin position="10"/>
        <end position="343"/>
    </location>
</feature>
<dbReference type="InterPro" id="IPR011032">
    <property type="entry name" value="GroES-like_sf"/>
</dbReference>
<dbReference type="InterPro" id="IPR036291">
    <property type="entry name" value="NAD(P)-bd_dom_sf"/>
</dbReference>
<dbReference type="EMBL" id="BAABKO010000002">
    <property type="protein sequence ID" value="GAA4772166.1"/>
    <property type="molecule type" value="Genomic_DNA"/>
</dbReference>
<dbReference type="CDD" id="cd05284">
    <property type="entry name" value="arabinose_DH_like"/>
    <property type="match status" value="1"/>
</dbReference>
<reference evidence="8" key="1">
    <citation type="journal article" date="2019" name="Int. J. Syst. Evol. Microbiol.">
        <title>The Global Catalogue of Microorganisms (GCM) 10K type strain sequencing project: providing services to taxonomists for standard genome sequencing and annotation.</title>
        <authorList>
            <consortium name="The Broad Institute Genomics Platform"/>
            <consortium name="The Broad Institute Genome Sequencing Center for Infectious Disease"/>
            <person name="Wu L."/>
            <person name="Ma J."/>
        </authorList>
    </citation>
    <scope>NUCLEOTIDE SEQUENCE [LARGE SCALE GENOMIC DNA]</scope>
    <source>
        <strain evidence="8">JCM 18537</strain>
    </source>
</reference>
<accession>A0ABP9A3F2</accession>
<organism evidence="7 8">
    <name type="scientific">Microbacterium gilvum</name>
    <dbReference type="NCBI Taxonomy" id="1336204"/>
    <lineage>
        <taxon>Bacteria</taxon>
        <taxon>Bacillati</taxon>
        <taxon>Actinomycetota</taxon>
        <taxon>Actinomycetes</taxon>
        <taxon>Micrococcales</taxon>
        <taxon>Microbacteriaceae</taxon>
        <taxon>Microbacterium</taxon>
    </lineage>
</organism>
<protein>
    <submittedName>
        <fullName evidence="7">NAD(P)-dependent alcohol dehydrogenase</fullName>
    </submittedName>
</protein>
<dbReference type="RefSeq" id="WP_345437735.1">
    <property type="nucleotide sequence ID" value="NZ_BAABKO010000002.1"/>
</dbReference>
<dbReference type="InterPro" id="IPR013154">
    <property type="entry name" value="ADH-like_N"/>
</dbReference>
<gene>
    <name evidence="7" type="ORF">GCM10023351_15390</name>
</gene>
<comment type="caution">
    <text evidence="7">The sequence shown here is derived from an EMBL/GenBank/DDBJ whole genome shotgun (WGS) entry which is preliminary data.</text>
</comment>
<sequence>MRAVVFEKFHTFPTLTEVDTPTPGPGEVLLKVAGSGACHSDVAIYKEFSAGAPGAQNPPFVLGHEVSGWIEATGPGVEGFEKGDAYLVYGPIGCGHCKACSRGQDTYCENAATMPYLATGIGRNGGMAEYVVVPARNLVPLGDADPVDAAPLSDAGLTPYHAIKASLPNLAGGGRFALVIGLGGLGQIAVQILTALTGATVIATDMKEDAMARAEANGAVVVPGGEGQVERIREITGGRGVDAAFDFVGATPTIKTAQASMAQMGRLTVVGIAGGVTEWSFFTTPYESTITNTYWGTIEDLHEVVAMYRKGQIRPDVERYGMDDALEAYRRLESGQLSGRAVVVPHAV</sequence>
<dbReference type="Gene3D" id="3.90.180.10">
    <property type="entry name" value="Medium-chain alcohol dehydrogenases, catalytic domain"/>
    <property type="match status" value="1"/>
</dbReference>
<comment type="cofactor">
    <cofactor evidence="1 5">
        <name>Zn(2+)</name>
        <dbReference type="ChEBI" id="CHEBI:29105"/>
    </cofactor>
</comment>
<comment type="similarity">
    <text evidence="5">Belongs to the zinc-containing alcohol dehydrogenase family.</text>
</comment>
<evidence type="ECO:0000259" key="6">
    <source>
        <dbReference type="SMART" id="SM00829"/>
    </source>
</evidence>
<dbReference type="SUPFAM" id="SSF50129">
    <property type="entry name" value="GroES-like"/>
    <property type="match status" value="1"/>
</dbReference>
<dbReference type="Pfam" id="PF08240">
    <property type="entry name" value="ADH_N"/>
    <property type="match status" value="1"/>
</dbReference>
<proteinExistence type="inferred from homology"/>
<dbReference type="Proteomes" id="UP001501645">
    <property type="component" value="Unassembled WGS sequence"/>
</dbReference>
<dbReference type="PANTHER" id="PTHR43401">
    <property type="entry name" value="L-THREONINE 3-DEHYDROGENASE"/>
    <property type="match status" value="1"/>
</dbReference>